<dbReference type="Gene3D" id="1.10.10.10">
    <property type="entry name" value="Winged helix-like DNA-binding domain superfamily/Winged helix DNA-binding domain"/>
    <property type="match status" value="1"/>
</dbReference>
<dbReference type="InterPro" id="IPR036390">
    <property type="entry name" value="WH_DNA-bd_sf"/>
</dbReference>
<comment type="caution">
    <text evidence="6">The sequence shown here is derived from an EMBL/GenBank/DDBJ whole genome shotgun (WGS) entry which is preliminary data.</text>
</comment>
<dbReference type="SMART" id="SM00100">
    <property type="entry name" value="cNMP"/>
    <property type="match status" value="1"/>
</dbReference>
<dbReference type="CDD" id="cd00038">
    <property type="entry name" value="CAP_ED"/>
    <property type="match status" value="1"/>
</dbReference>
<evidence type="ECO:0000259" key="4">
    <source>
        <dbReference type="PROSITE" id="PS50042"/>
    </source>
</evidence>
<evidence type="ECO:0000256" key="1">
    <source>
        <dbReference type="ARBA" id="ARBA00023015"/>
    </source>
</evidence>
<dbReference type="GO" id="GO:0005829">
    <property type="term" value="C:cytosol"/>
    <property type="evidence" value="ECO:0007669"/>
    <property type="project" value="TreeGrafter"/>
</dbReference>
<dbReference type="PANTHER" id="PTHR24567:SF28">
    <property type="entry name" value="LISTERIOLYSIN REGULATORY PROTEIN"/>
    <property type="match status" value="1"/>
</dbReference>
<feature type="domain" description="HTH crp-type" evidence="5">
    <location>
        <begin position="155"/>
        <end position="229"/>
    </location>
</feature>
<dbReference type="InterPro" id="IPR036388">
    <property type="entry name" value="WH-like_DNA-bd_sf"/>
</dbReference>
<protein>
    <submittedName>
        <fullName evidence="6">CRP/FNR family transcriptional regulator</fullName>
    </submittedName>
</protein>
<accession>A0A4V2QBL4</accession>
<dbReference type="Proteomes" id="UP000295718">
    <property type="component" value="Unassembled WGS sequence"/>
</dbReference>
<keyword evidence="7" id="KW-1185">Reference proteome</keyword>
<dbReference type="InterPro" id="IPR018490">
    <property type="entry name" value="cNMP-bd_dom_sf"/>
</dbReference>
<dbReference type="GO" id="GO:0003700">
    <property type="term" value="F:DNA-binding transcription factor activity"/>
    <property type="evidence" value="ECO:0007669"/>
    <property type="project" value="InterPro"/>
</dbReference>
<evidence type="ECO:0000256" key="2">
    <source>
        <dbReference type="ARBA" id="ARBA00023125"/>
    </source>
</evidence>
<dbReference type="RefSeq" id="WP_031391479.1">
    <property type="nucleotide sequence ID" value="NZ_JPNB01000002.1"/>
</dbReference>
<dbReference type="OrthoDB" id="9798104at2"/>
<feature type="domain" description="Cyclic nucleotide-binding" evidence="4">
    <location>
        <begin position="21"/>
        <end position="141"/>
    </location>
</feature>
<dbReference type="InterPro" id="IPR050397">
    <property type="entry name" value="Env_Response_Regulators"/>
</dbReference>
<dbReference type="AlphaFoldDB" id="A0A4V2QBL4"/>
<evidence type="ECO:0000259" key="5">
    <source>
        <dbReference type="PROSITE" id="PS51063"/>
    </source>
</evidence>
<dbReference type="CDD" id="cd00092">
    <property type="entry name" value="HTH_CRP"/>
    <property type="match status" value="1"/>
</dbReference>
<dbReference type="GO" id="GO:0003677">
    <property type="term" value="F:DNA binding"/>
    <property type="evidence" value="ECO:0007669"/>
    <property type="project" value="UniProtKB-KW"/>
</dbReference>
<dbReference type="InterPro" id="IPR000595">
    <property type="entry name" value="cNMP-bd_dom"/>
</dbReference>
<evidence type="ECO:0000313" key="6">
    <source>
        <dbReference type="EMBL" id="TCL56872.1"/>
    </source>
</evidence>
<dbReference type="PROSITE" id="PS51063">
    <property type="entry name" value="HTH_CRP_2"/>
    <property type="match status" value="1"/>
</dbReference>
<dbReference type="SUPFAM" id="SSF46785">
    <property type="entry name" value="Winged helix' DNA-binding domain"/>
    <property type="match status" value="1"/>
</dbReference>
<keyword evidence="1" id="KW-0805">Transcription regulation</keyword>
<sequence length="239" mass="26515">MKCNCYAGECPHNLCMHKVPIFSSLSQEEMSHISSIINHNNYQKGEILFSEEDSLRSLIIINEGSVKGFKITPEGREQILHVFSVGDFFGERNLFGGQKSAYTAEALEPTKTCSFTKDDFHKILFAYPGIAIKIIETLEERIARMESTMQSMGVRSLDGRIGGLLLDFADKYGEVVPEGILIRLPLSREGIANFLGVARETVSRKLGQLEIDGVIRPVGNKNILLLDGEALKTMTGKDT</sequence>
<proteinExistence type="predicted"/>
<dbReference type="PANTHER" id="PTHR24567">
    <property type="entry name" value="CRP FAMILY TRANSCRIPTIONAL REGULATORY PROTEIN"/>
    <property type="match status" value="1"/>
</dbReference>
<dbReference type="PRINTS" id="PR00034">
    <property type="entry name" value="HTHCRP"/>
</dbReference>
<evidence type="ECO:0000313" key="7">
    <source>
        <dbReference type="Proteomes" id="UP000295718"/>
    </source>
</evidence>
<dbReference type="PROSITE" id="PS50042">
    <property type="entry name" value="CNMP_BINDING_3"/>
    <property type="match status" value="1"/>
</dbReference>
<dbReference type="EMBL" id="SLUO01000010">
    <property type="protein sequence ID" value="TCL56872.1"/>
    <property type="molecule type" value="Genomic_DNA"/>
</dbReference>
<dbReference type="Gene3D" id="2.60.120.10">
    <property type="entry name" value="Jelly Rolls"/>
    <property type="match status" value="1"/>
</dbReference>
<name>A0A4V2QBL4_9FIRM</name>
<keyword evidence="2" id="KW-0238">DNA-binding</keyword>
<dbReference type="InterPro" id="IPR012318">
    <property type="entry name" value="HTH_CRP"/>
</dbReference>
<dbReference type="SUPFAM" id="SSF51206">
    <property type="entry name" value="cAMP-binding domain-like"/>
    <property type="match status" value="1"/>
</dbReference>
<gene>
    <name evidence="6" type="ORF">EDD76_11044</name>
</gene>
<dbReference type="STRING" id="1469948.GCA_000732725_02814"/>
<dbReference type="Pfam" id="PF13545">
    <property type="entry name" value="HTH_Crp_2"/>
    <property type="match status" value="1"/>
</dbReference>
<dbReference type="SMART" id="SM00419">
    <property type="entry name" value="HTH_CRP"/>
    <property type="match status" value="1"/>
</dbReference>
<evidence type="ECO:0000256" key="3">
    <source>
        <dbReference type="ARBA" id="ARBA00023163"/>
    </source>
</evidence>
<reference evidence="6 7" key="1">
    <citation type="submission" date="2019-03" db="EMBL/GenBank/DDBJ databases">
        <title>Genomic Encyclopedia of Type Strains, Phase IV (KMG-IV): sequencing the most valuable type-strain genomes for metagenomic binning, comparative biology and taxonomic classification.</title>
        <authorList>
            <person name="Goeker M."/>
        </authorList>
    </citation>
    <scope>NUCLEOTIDE SEQUENCE [LARGE SCALE GENOMIC DNA]</scope>
    <source>
        <strain evidence="6 7">DSM 100556</strain>
    </source>
</reference>
<organism evidence="6 7">
    <name type="scientific">Kineothrix alysoides</name>
    <dbReference type="NCBI Taxonomy" id="1469948"/>
    <lineage>
        <taxon>Bacteria</taxon>
        <taxon>Bacillati</taxon>
        <taxon>Bacillota</taxon>
        <taxon>Clostridia</taxon>
        <taxon>Lachnospirales</taxon>
        <taxon>Lachnospiraceae</taxon>
        <taxon>Kineothrix</taxon>
    </lineage>
</organism>
<dbReference type="Pfam" id="PF00027">
    <property type="entry name" value="cNMP_binding"/>
    <property type="match status" value="1"/>
</dbReference>
<dbReference type="InterPro" id="IPR018335">
    <property type="entry name" value="Tscrpt_reg_HTH_Crp-type_CS"/>
</dbReference>
<dbReference type="PROSITE" id="PS00042">
    <property type="entry name" value="HTH_CRP_1"/>
    <property type="match status" value="1"/>
</dbReference>
<dbReference type="InterPro" id="IPR014710">
    <property type="entry name" value="RmlC-like_jellyroll"/>
</dbReference>
<keyword evidence="3" id="KW-0804">Transcription</keyword>